<feature type="compositionally biased region" description="Low complexity" evidence="11">
    <location>
        <begin position="368"/>
        <end position="389"/>
    </location>
</feature>
<comment type="catalytic activity">
    <reaction evidence="1">
        <text>ATP + protein L-histidine = ADP + protein N-phospho-L-histidine.</text>
        <dbReference type="EC" id="2.7.13.3"/>
    </reaction>
</comment>
<accession>A0AAX4EUE9</accession>
<keyword evidence="15" id="KW-0547">Nucleotide-binding</keyword>
<dbReference type="PROSITE" id="PS50885">
    <property type="entry name" value="HAMP"/>
    <property type="match status" value="1"/>
</dbReference>
<dbReference type="InterPro" id="IPR036097">
    <property type="entry name" value="HisK_dim/P_sf"/>
</dbReference>
<dbReference type="CDD" id="cd06225">
    <property type="entry name" value="HAMP"/>
    <property type="match status" value="1"/>
</dbReference>
<evidence type="ECO:0000259" key="14">
    <source>
        <dbReference type="PROSITE" id="PS50885"/>
    </source>
</evidence>
<dbReference type="PROSITE" id="PS50109">
    <property type="entry name" value="HIS_KIN"/>
    <property type="match status" value="1"/>
</dbReference>
<dbReference type="GO" id="GO:0005524">
    <property type="term" value="F:ATP binding"/>
    <property type="evidence" value="ECO:0007669"/>
    <property type="project" value="UniProtKB-KW"/>
</dbReference>
<keyword evidence="15" id="KW-0067">ATP-binding</keyword>
<evidence type="ECO:0000256" key="2">
    <source>
        <dbReference type="ARBA" id="ARBA00004370"/>
    </source>
</evidence>
<feature type="transmembrane region" description="Helical" evidence="12">
    <location>
        <begin position="58"/>
        <end position="77"/>
    </location>
</feature>
<dbReference type="Pfam" id="PF00512">
    <property type="entry name" value="HisKA"/>
    <property type="match status" value="1"/>
</dbReference>
<evidence type="ECO:0000313" key="15">
    <source>
        <dbReference type="EMBL" id="WOA50947.1"/>
    </source>
</evidence>
<feature type="transmembrane region" description="Helical" evidence="12">
    <location>
        <begin position="12"/>
        <end position="38"/>
    </location>
</feature>
<dbReference type="PANTHER" id="PTHR45436">
    <property type="entry name" value="SENSOR HISTIDINE KINASE YKOH"/>
    <property type="match status" value="1"/>
</dbReference>
<dbReference type="GO" id="GO:0000155">
    <property type="term" value="F:phosphorelay sensor kinase activity"/>
    <property type="evidence" value="ECO:0007669"/>
    <property type="project" value="InterPro"/>
</dbReference>
<evidence type="ECO:0000256" key="5">
    <source>
        <dbReference type="ARBA" id="ARBA00022679"/>
    </source>
</evidence>
<dbReference type="SUPFAM" id="SSF158472">
    <property type="entry name" value="HAMP domain-like"/>
    <property type="match status" value="1"/>
</dbReference>
<dbReference type="PANTHER" id="PTHR45436:SF5">
    <property type="entry name" value="SENSOR HISTIDINE KINASE TRCS"/>
    <property type="match status" value="1"/>
</dbReference>
<dbReference type="RefSeq" id="WP_316391653.1">
    <property type="nucleotide sequence ID" value="NZ_CP136339.1"/>
</dbReference>
<evidence type="ECO:0000256" key="3">
    <source>
        <dbReference type="ARBA" id="ARBA00012438"/>
    </source>
</evidence>
<dbReference type="InterPro" id="IPR003661">
    <property type="entry name" value="HisK_dim/P_dom"/>
</dbReference>
<dbReference type="GO" id="GO:0005886">
    <property type="term" value="C:plasma membrane"/>
    <property type="evidence" value="ECO:0007669"/>
    <property type="project" value="TreeGrafter"/>
</dbReference>
<dbReference type="Pfam" id="PF00672">
    <property type="entry name" value="HAMP"/>
    <property type="match status" value="1"/>
</dbReference>
<dbReference type="SMART" id="SM00304">
    <property type="entry name" value="HAMP"/>
    <property type="match status" value="1"/>
</dbReference>
<evidence type="ECO:0000256" key="11">
    <source>
        <dbReference type="SAM" id="MobiDB-lite"/>
    </source>
</evidence>
<keyword evidence="9" id="KW-0902">Two-component regulatory system</keyword>
<evidence type="ECO:0000256" key="9">
    <source>
        <dbReference type="ARBA" id="ARBA00023012"/>
    </source>
</evidence>
<evidence type="ECO:0000256" key="10">
    <source>
        <dbReference type="ARBA" id="ARBA00023136"/>
    </source>
</evidence>
<organism evidence="15 16">
    <name type="scientific">Dickeya solani</name>
    <dbReference type="NCBI Taxonomy" id="1089444"/>
    <lineage>
        <taxon>Bacteria</taxon>
        <taxon>Pseudomonadati</taxon>
        <taxon>Pseudomonadota</taxon>
        <taxon>Gammaproteobacteria</taxon>
        <taxon>Enterobacterales</taxon>
        <taxon>Pectobacteriaceae</taxon>
        <taxon>Dickeya</taxon>
    </lineage>
</organism>
<dbReference type="Gene3D" id="1.10.287.130">
    <property type="match status" value="1"/>
</dbReference>
<dbReference type="InterPro" id="IPR036890">
    <property type="entry name" value="HATPase_C_sf"/>
</dbReference>
<dbReference type="InterPro" id="IPR050428">
    <property type="entry name" value="TCS_sensor_his_kinase"/>
</dbReference>
<dbReference type="Pfam" id="PF02518">
    <property type="entry name" value="HATPase_c"/>
    <property type="match status" value="1"/>
</dbReference>
<keyword evidence="6 12" id="KW-0812">Transmembrane</keyword>
<evidence type="ECO:0000259" key="13">
    <source>
        <dbReference type="PROSITE" id="PS50109"/>
    </source>
</evidence>
<dbReference type="InterPro" id="IPR004358">
    <property type="entry name" value="Sig_transdc_His_kin-like_C"/>
</dbReference>
<dbReference type="SMART" id="SM00387">
    <property type="entry name" value="HATPase_c"/>
    <property type="match status" value="1"/>
</dbReference>
<dbReference type="Proteomes" id="UP001304423">
    <property type="component" value="Chromosome"/>
</dbReference>
<keyword evidence="10 12" id="KW-0472">Membrane</keyword>
<evidence type="ECO:0000313" key="16">
    <source>
        <dbReference type="Proteomes" id="UP001304423"/>
    </source>
</evidence>
<sequence length="399" mass="42647">MKPLGSLSRQIVRSMTLLALSVTLMMVVGSYIFYSLMLTISPESLSSSDQLMPTTMEWFWMAATTLLALVIAVVLAIRLARRILVPLNSVAHSLRQIAEGELNARAETDDYSLGEAALLVRDFNTMAERLERMAQERAFWNAAIAHELRTPVTILRGRLQGLTEGVFEPDIGLFRNLLTQVEGLGRLIEDLRVVGLAESGHLELRWTQTRLSDEVMAVVSAFEPTLQHAGFTLSLALGDQVVQCDPVRIRQALLALLENAQKHADPGRLCIRAGVDGGRAFLSVEDDGPGIDPQLADQIFEAFQRGEQSRSGNSKGSGLGLAVVQAIAQAHGGQASCCPSPSGGARFELRWPAAGRISGLSVSGQATSGQSISGQSISGQSINGQSSNGPSVSGQSGTV</sequence>
<name>A0AAX4EUE9_9GAMM</name>
<protein>
    <recommendedName>
        <fullName evidence="3">histidine kinase</fullName>
        <ecNumber evidence="3">2.7.13.3</ecNumber>
    </recommendedName>
</protein>
<dbReference type="SMART" id="SM00388">
    <property type="entry name" value="HisKA"/>
    <property type="match status" value="1"/>
</dbReference>
<keyword evidence="7" id="KW-0418">Kinase</keyword>
<dbReference type="InterPro" id="IPR003660">
    <property type="entry name" value="HAMP_dom"/>
</dbReference>
<dbReference type="AlphaFoldDB" id="A0AAX4EUE9"/>
<dbReference type="InterPro" id="IPR005467">
    <property type="entry name" value="His_kinase_dom"/>
</dbReference>
<comment type="subcellular location">
    <subcellularLocation>
        <location evidence="2">Membrane</location>
    </subcellularLocation>
</comment>
<evidence type="ECO:0000256" key="6">
    <source>
        <dbReference type="ARBA" id="ARBA00022692"/>
    </source>
</evidence>
<keyword evidence="4" id="KW-0597">Phosphoprotein</keyword>
<dbReference type="Gene3D" id="6.10.340.10">
    <property type="match status" value="1"/>
</dbReference>
<evidence type="ECO:0000256" key="4">
    <source>
        <dbReference type="ARBA" id="ARBA00022553"/>
    </source>
</evidence>
<dbReference type="Gene3D" id="3.30.565.10">
    <property type="entry name" value="Histidine kinase-like ATPase, C-terminal domain"/>
    <property type="match status" value="1"/>
</dbReference>
<keyword evidence="8 12" id="KW-1133">Transmembrane helix</keyword>
<reference evidence="15" key="1">
    <citation type="submission" date="2023-10" db="EMBL/GenBank/DDBJ databases">
        <title>Clonality and diversity in the soft rot Dickeya solani phytopathogen.</title>
        <authorList>
            <person name="Pedron J."/>
            <person name="Van Gijsegem F."/>
            <person name="Portier P."/>
            <person name="Taghouti G."/>
        </authorList>
    </citation>
    <scope>NUCLEOTIDE SEQUENCE</scope>
    <source>
        <strain evidence="15">CFBP5647</strain>
    </source>
</reference>
<keyword evidence="5" id="KW-0808">Transferase</keyword>
<dbReference type="InterPro" id="IPR003594">
    <property type="entry name" value="HATPase_dom"/>
</dbReference>
<dbReference type="SUPFAM" id="SSF47384">
    <property type="entry name" value="Homodimeric domain of signal transducing histidine kinase"/>
    <property type="match status" value="1"/>
</dbReference>
<dbReference type="SUPFAM" id="SSF55874">
    <property type="entry name" value="ATPase domain of HSP90 chaperone/DNA topoisomerase II/histidine kinase"/>
    <property type="match status" value="1"/>
</dbReference>
<gene>
    <name evidence="15" type="ORF">RXA29_13410</name>
</gene>
<feature type="region of interest" description="Disordered" evidence="11">
    <location>
        <begin position="360"/>
        <end position="399"/>
    </location>
</feature>
<feature type="domain" description="HAMP" evidence="14">
    <location>
        <begin position="81"/>
        <end position="135"/>
    </location>
</feature>
<evidence type="ECO:0000256" key="12">
    <source>
        <dbReference type="SAM" id="Phobius"/>
    </source>
</evidence>
<dbReference type="PRINTS" id="PR00344">
    <property type="entry name" value="BCTRLSENSOR"/>
</dbReference>
<feature type="compositionally biased region" description="Polar residues" evidence="11">
    <location>
        <begin position="390"/>
        <end position="399"/>
    </location>
</feature>
<evidence type="ECO:0000256" key="7">
    <source>
        <dbReference type="ARBA" id="ARBA00022777"/>
    </source>
</evidence>
<evidence type="ECO:0000256" key="1">
    <source>
        <dbReference type="ARBA" id="ARBA00000085"/>
    </source>
</evidence>
<evidence type="ECO:0000256" key="8">
    <source>
        <dbReference type="ARBA" id="ARBA00022989"/>
    </source>
</evidence>
<dbReference type="CDD" id="cd00082">
    <property type="entry name" value="HisKA"/>
    <property type="match status" value="1"/>
</dbReference>
<proteinExistence type="predicted"/>
<dbReference type="EMBL" id="CP136339">
    <property type="protein sequence ID" value="WOA50947.1"/>
    <property type="molecule type" value="Genomic_DNA"/>
</dbReference>
<dbReference type="EC" id="2.7.13.3" evidence="3"/>
<feature type="domain" description="Histidine kinase" evidence="13">
    <location>
        <begin position="143"/>
        <end position="355"/>
    </location>
</feature>